<proteinExistence type="predicted"/>
<comment type="caution">
    <text evidence="1">The sequence shown here is derived from an EMBL/GenBank/DDBJ whole genome shotgun (WGS) entry which is preliminary data.</text>
</comment>
<name>A0A7D9JE73_PARCT</name>
<accession>A0A7D9JE73</accession>
<feature type="non-terminal residue" evidence="1">
    <location>
        <position position="101"/>
    </location>
</feature>
<reference evidence="1" key="1">
    <citation type="submission" date="2020-04" db="EMBL/GenBank/DDBJ databases">
        <authorList>
            <person name="Alioto T."/>
            <person name="Alioto T."/>
            <person name="Gomez Garrido J."/>
        </authorList>
    </citation>
    <scope>NUCLEOTIDE SEQUENCE</scope>
    <source>
        <strain evidence="1">A484AB</strain>
    </source>
</reference>
<protein>
    <submittedName>
        <fullName evidence="1">Uncharacterized protein</fullName>
    </submittedName>
</protein>
<evidence type="ECO:0000313" key="2">
    <source>
        <dbReference type="Proteomes" id="UP001152795"/>
    </source>
</evidence>
<evidence type="ECO:0000313" key="1">
    <source>
        <dbReference type="EMBL" id="CAB4027709.1"/>
    </source>
</evidence>
<organism evidence="1 2">
    <name type="scientific">Paramuricea clavata</name>
    <name type="common">Red gorgonian</name>
    <name type="synonym">Violescent sea-whip</name>
    <dbReference type="NCBI Taxonomy" id="317549"/>
    <lineage>
        <taxon>Eukaryota</taxon>
        <taxon>Metazoa</taxon>
        <taxon>Cnidaria</taxon>
        <taxon>Anthozoa</taxon>
        <taxon>Octocorallia</taxon>
        <taxon>Malacalcyonacea</taxon>
        <taxon>Plexauridae</taxon>
        <taxon>Paramuricea</taxon>
    </lineage>
</organism>
<dbReference type="EMBL" id="CACRXK020014971">
    <property type="protein sequence ID" value="CAB4027709.1"/>
    <property type="molecule type" value="Genomic_DNA"/>
</dbReference>
<dbReference type="OrthoDB" id="2444812at2759"/>
<keyword evidence="2" id="KW-1185">Reference proteome</keyword>
<sequence length="101" mass="11320">MAESKSETKPDGTLSYKLEIYFAVYGPSDVTREVRSFIQHERLTVKAANSVFSDTWKGHRKTLVVVYRYGNSDLKQAIIKEGDTLQLTPPPTLVSAELGDK</sequence>
<dbReference type="AlphaFoldDB" id="A0A7D9JE73"/>
<dbReference type="Proteomes" id="UP001152795">
    <property type="component" value="Unassembled WGS sequence"/>
</dbReference>
<gene>
    <name evidence="1" type="ORF">PACLA_8A020195</name>
</gene>